<dbReference type="PANTHER" id="PTHR46211">
    <property type="entry name" value="GLYCEROPHOSPHORYL DIESTER PHOSPHODIESTERASE"/>
    <property type="match status" value="1"/>
</dbReference>
<dbReference type="Gene3D" id="3.20.20.190">
    <property type="entry name" value="Phosphatidylinositol (PI) phosphodiesterase"/>
    <property type="match status" value="1"/>
</dbReference>
<evidence type="ECO:0000313" key="2">
    <source>
        <dbReference type="EMBL" id="MBT2186390.1"/>
    </source>
</evidence>
<sequence length="240" mass="26507">MRASAPRDFLTDRPFAHRGLHKGGVPENSLAAVRDAIAAGYGVECDVRLSRDGIAYVFHDRRTDRLTGRRGRFAGLAADMRQALRLMGSEEAVPSLSALLALTGTQTPLLIELKSDDGPHGCARLCAAVARDLSAHRGALAAVMSFDPLMCHWFARHRPDVARGLVIGRRHRTGITARRDLALAIARAMPHFIACDVRDLPKARAIPRRRRLPLLCWTVRSARDRLRAHDADQIIFEMAS</sequence>
<proteinExistence type="predicted"/>
<dbReference type="PANTHER" id="PTHR46211:SF1">
    <property type="entry name" value="GLYCEROPHOSPHODIESTER PHOSPHODIESTERASE, CYTOPLASMIC"/>
    <property type="match status" value="1"/>
</dbReference>
<dbReference type="RefSeq" id="WP_214622134.1">
    <property type="nucleotide sequence ID" value="NZ_JAHGAW010000003.1"/>
</dbReference>
<organism evidence="2 3">
    <name type="scientific">Sphingobium nicotianae</name>
    <dbReference type="NCBI Taxonomy" id="2782607"/>
    <lineage>
        <taxon>Bacteria</taxon>
        <taxon>Pseudomonadati</taxon>
        <taxon>Pseudomonadota</taxon>
        <taxon>Alphaproteobacteria</taxon>
        <taxon>Sphingomonadales</taxon>
        <taxon>Sphingomonadaceae</taxon>
        <taxon>Sphingobium</taxon>
    </lineage>
</organism>
<evidence type="ECO:0000313" key="3">
    <source>
        <dbReference type="Proteomes" id="UP001138757"/>
    </source>
</evidence>
<dbReference type="Pfam" id="PF03009">
    <property type="entry name" value="GDPD"/>
    <property type="match status" value="1"/>
</dbReference>
<gene>
    <name evidence="2" type="ORF">KK488_05455</name>
</gene>
<evidence type="ECO:0000259" key="1">
    <source>
        <dbReference type="PROSITE" id="PS51704"/>
    </source>
</evidence>
<keyword evidence="3" id="KW-1185">Reference proteome</keyword>
<dbReference type="InterPro" id="IPR017946">
    <property type="entry name" value="PLC-like_Pdiesterase_TIM-brl"/>
</dbReference>
<dbReference type="PROSITE" id="PS51704">
    <property type="entry name" value="GP_PDE"/>
    <property type="match status" value="1"/>
</dbReference>
<accession>A0A9X1IQA1</accession>
<protein>
    <submittedName>
        <fullName evidence="2">Glycerophosphodiester phosphodiesterase</fullName>
    </submittedName>
</protein>
<comment type="caution">
    <text evidence="2">The sequence shown here is derived from an EMBL/GenBank/DDBJ whole genome shotgun (WGS) entry which is preliminary data.</text>
</comment>
<dbReference type="GO" id="GO:0008081">
    <property type="term" value="F:phosphoric diester hydrolase activity"/>
    <property type="evidence" value="ECO:0007669"/>
    <property type="project" value="InterPro"/>
</dbReference>
<dbReference type="Proteomes" id="UP001138757">
    <property type="component" value="Unassembled WGS sequence"/>
</dbReference>
<feature type="domain" description="GP-PDE" evidence="1">
    <location>
        <begin position="12"/>
        <end position="240"/>
    </location>
</feature>
<reference evidence="2" key="1">
    <citation type="submission" date="2021-05" db="EMBL/GenBank/DDBJ databases">
        <title>Genome of Sphingobium sp. strain.</title>
        <authorList>
            <person name="Fan R."/>
        </authorList>
    </citation>
    <scope>NUCLEOTIDE SEQUENCE</scope>
    <source>
        <strain evidence="2">H33</strain>
    </source>
</reference>
<dbReference type="InterPro" id="IPR030395">
    <property type="entry name" value="GP_PDE_dom"/>
</dbReference>
<name>A0A9X1IQA1_9SPHN</name>
<dbReference type="EMBL" id="JAHGAW010000003">
    <property type="protein sequence ID" value="MBT2186390.1"/>
    <property type="molecule type" value="Genomic_DNA"/>
</dbReference>
<dbReference type="AlphaFoldDB" id="A0A9X1IQA1"/>
<dbReference type="GO" id="GO:0006629">
    <property type="term" value="P:lipid metabolic process"/>
    <property type="evidence" value="ECO:0007669"/>
    <property type="project" value="InterPro"/>
</dbReference>
<dbReference type="SUPFAM" id="SSF51695">
    <property type="entry name" value="PLC-like phosphodiesterases"/>
    <property type="match status" value="1"/>
</dbReference>